<name>A0A421B4D5_9PSEU</name>
<gene>
    <name evidence="3" type="ORF">CLV68_3703</name>
</gene>
<dbReference type="AlphaFoldDB" id="A0A421B4D5"/>
<dbReference type="GO" id="GO:0003677">
    <property type="term" value="F:DNA binding"/>
    <property type="evidence" value="ECO:0007669"/>
    <property type="project" value="UniProtKB-KW"/>
</dbReference>
<dbReference type="InterPro" id="IPR001387">
    <property type="entry name" value="Cro/C1-type_HTH"/>
</dbReference>
<evidence type="ECO:0000259" key="2">
    <source>
        <dbReference type="PROSITE" id="PS50943"/>
    </source>
</evidence>
<dbReference type="Gene3D" id="1.10.260.40">
    <property type="entry name" value="lambda repressor-like DNA-binding domains"/>
    <property type="match status" value="1"/>
</dbReference>
<evidence type="ECO:0000313" key="3">
    <source>
        <dbReference type="EMBL" id="RLK59219.1"/>
    </source>
</evidence>
<dbReference type="InterPro" id="IPR010982">
    <property type="entry name" value="Lambda_DNA-bd_dom_sf"/>
</dbReference>
<dbReference type="SMART" id="SM00530">
    <property type="entry name" value="HTH_XRE"/>
    <property type="match status" value="1"/>
</dbReference>
<keyword evidence="4" id="KW-1185">Reference proteome</keyword>
<dbReference type="PANTHER" id="PTHR46558">
    <property type="entry name" value="TRACRIPTIONAL REGULATORY PROTEIN-RELATED-RELATED"/>
    <property type="match status" value="1"/>
</dbReference>
<sequence>MAKRTRLARLRKATGYTQERLAEELGVDRTTVITWEAGTHSPSPHLRPKLGHLLAVSRRELADILDEAANSSQPDDIRRSQQEWLTVRRAPGVRGRELSELAAWLYPESVRAPGGHVLAGPGWLLDHPVELDDVRLTWRETPLPPARPVDQVLPLTDRGTLYDGYSRAVRDIVRPRLMENRPSYRLTGVDTSAGLTLDFGLTTFFAVFDVKQAVAHEFKEKWLRGGRALPTWDDLPIRTAVGDPFDPGTWLMSPGISTLTLRRDRDGNHGFVLHERDGAKVADGGGLAHVMPAGEFQPVSDPRADFSLWRNIMREFSEEFLGNPEHDGIAAGPVDYTSASPYRELTALRESGDLTLWHYGLIMEPLELGASQLTVAVFDGEEFDALVGHGGFVNDEGTAVLHPFTVDGVARLEPRLSGSALTLLRKALRDQGELLG</sequence>
<feature type="domain" description="HTH cro/C1-type" evidence="2">
    <location>
        <begin position="7"/>
        <end position="61"/>
    </location>
</feature>
<evidence type="ECO:0000313" key="4">
    <source>
        <dbReference type="Proteomes" id="UP000282454"/>
    </source>
</evidence>
<dbReference type="PANTHER" id="PTHR46558:SF4">
    <property type="entry name" value="DNA-BIDING PHAGE PROTEIN"/>
    <property type="match status" value="1"/>
</dbReference>
<accession>A0A421B4D5</accession>
<protein>
    <submittedName>
        <fullName evidence="3">Xre family transcriptional regulator</fullName>
    </submittedName>
</protein>
<dbReference type="EMBL" id="RCDD01000002">
    <property type="protein sequence ID" value="RLK59219.1"/>
    <property type="molecule type" value="Genomic_DNA"/>
</dbReference>
<reference evidence="3 4" key="1">
    <citation type="submission" date="2018-10" db="EMBL/GenBank/DDBJ databases">
        <title>Genomic Encyclopedia of Archaeal and Bacterial Type Strains, Phase II (KMG-II): from individual species to whole genera.</title>
        <authorList>
            <person name="Goeker M."/>
        </authorList>
    </citation>
    <scope>NUCLEOTIDE SEQUENCE [LARGE SCALE GENOMIC DNA]</scope>
    <source>
        <strain evidence="3 4">DSM 45657</strain>
    </source>
</reference>
<evidence type="ECO:0000256" key="1">
    <source>
        <dbReference type="ARBA" id="ARBA00023125"/>
    </source>
</evidence>
<organism evidence="3 4">
    <name type="scientific">Actinokineospora cianjurensis</name>
    <dbReference type="NCBI Taxonomy" id="585224"/>
    <lineage>
        <taxon>Bacteria</taxon>
        <taxon>Bacillati</taxon>
        <taxon>Actinomycetota</taxon>
        <taxon>Actinomycetes</taxon>
        <taxon>Pseudonocardiales</taxon>
        <taxon>Pseudonocardiaceae</taxon>
        <taxon>Actinokineospora</taxon>
    </lineage>
</organism>
<dbReference type="PROSITE" id="PS50943">
    <property type="entry name" value="HTH_CROC1"/>
    <property type="match status" value="1"/>
</dbReference>
<dbReference type="Pfam" id="PF01381">
    <property type="entry name" value="HTH_3"/>
    <property type="match status" value="1"/>
</dbReference>
<dbReference type="OrthoDB" id="3831424at2"/>
<dbReference type="Proteomes" id="UP000282454">
    <property type="component" value="Unassembled WGS sequence"/>
</dbReference>
<dbReference type="SUPFAM" id="SSF47413">
    <property type="entry name" value="lambda repressor-like DNA-binding domains"/>
    <property type="match status" value="1"/>
</dbReference>
<comment type="caution">
    <text evidence="3">The sequence shown here is derived from an EMBL/GenBank/DDBJ whole genome shotgun (WGS) entry which is preliminary data.</text>
</comment>
<dbReference type="RefSeq" id="WP_121392060.1">
    <property type="nucleotide sequence ID" value="NZ_RCDD01000002.1"/>
</dbReference>
<dbReference type="CDD" id="cd00093">
    <property type="entry name" value="HTH_XRE"/>
    <property type="match status" value="1"/>
</dbReference>
<proteinExistence type="predicted"/>
<keyword evidence="1" id="KW-0238">DNA-binding</keyword>